<keyword evidence="3" id="KW-1185">Reference proteome</keyword>
<evidence type="ECO:0000256" key="1">
    <source>
        <dbReference type="SAM" id="Phobius"/>
    </source>
</evidence>
<dbReference type="Proteomes" id="UP000244722">
    <property type="component" value="Unassembled WGS sequence"/>
</dbReference>
<keyword evidence="1" id="KW-1133">Transmembrane helix</keyword>
<dbReference type="EMBL" id="NESQ01000001">
    <property type="protein sequence ID" value="PUU84406.1"/>
    <property type="molecule type" value="Genomic_DNA"/>
</dbReference>
<accession>A0A2T7A9J0</accession>
<dbReference type="AlphaFoldDB" id="A0A2T7A9J0"/>
<protein>
    <submittedName>
        <fullName evidence="2">Uncharacterized protein</fullName>
    </submittedName>
</protein>
<keyword evidence="1" id="KW-0472">Membrane</keyword>
<keyword evidence="1" id="KW-0812">Transmembrane</keyword>
<gene>
    <name evidence="2" type="ORF">B9Z19DRAFT_1117990</name>
</gene>
<evidence type="ECO:0000313" key="2">
    <source>
        <dbReference type="EMBL" id="PUU84406.1"/>
    </source>
</evidence>
<name>A0A2T7A9J0_TUBBO</name>
<feature type="transmembrane region" description="Helical" evidence="1">
    <location>
        <begin position="27"/>
        <end position="48"/>
    </location>
</feature>
<dbReference type="OrthoDB" id="5412543at2759"/>
<proteinExistence type="predicted"/>
<evidence type="ECO:0000313" key="3">
    <source>
        <dbReference type="Proteomes" id="UP000244722"/>
    </source>
</evidence>
<sequence length="100" mass="11176">MFGITRLILCEAICDFEVALVVVNLELWVFALLLVAFDVVLTVEYHRYKMRLRTKHRRGASALTNVVNDILSSRSGELPGGAILGDMDEGFRRVPRGQGV</sequence>
<reference evidence="2 3" key="1">
    <citation type="submission" date="2017-04" db="EMBL/GenBank/DDBJ databases">
        <title>Draft genome sequence of Tuber borchii Vittad., a whitish edible truffle.</title>
        <authorList>
            <consortium name="DOE Joint Genome Institute"/>
            <person name="Murat C."/>
            <person name="Kuo A."/>
            <person name="Barry K.W."/>
            <person name="Clum A."/>
            <person name="Dockter R.B."/>
            <person name="Fauchery L."/>
            <person name="Iotti M."/>
            <person name="Kohler A."/>
            <person name="Labutti K."/>
            <person name="Lindquist E.A."/>
            <person name="Lipzen A."/>
            <person name="Ohm R.A."/>
            <person name="Wang M."/>
            <person name="Grigoriev I.V."/>
            <person name="Zambonelli A."/>
            <person name="Martin F.M."/>
        </authorList>
    </citation>
    <scope>NUCLEOTIDE SEQUENCE [LARGE SCALE GENOMIC DNA]</scope>
    <source>
        <strain evidence="2 3">Tbo3840</strain>
    </source>
</reference>
<comment type="caution">
    <text evidence="2">The sequence shown here is derived from an EMBL/GenBank/DDBJ whole genome shotgun (WGS) entry which is preliminary data.</text>
</comment>
<organism evidence="2 3">
    <name type="scientific">Tuber borchii</name>
    <name type="common">White truffle</name>
    <dbReference type="NCBI Taxonomy" id="42251"/>
    <lineage>
        <taxon>Eukaryota</taxon>
        <taxon>Fungi</taxon>
        <taxon>Dikarya</taxon>
        <taxon>Ascomycota</taxon>
        <taxon>Pezizomycotina</taxon>
        <taxon>Pezizomycetes</taxon>
        <taxon>Pezizales</taxon>
        <taxon>Tuberaceae</taxon>
        <taxon>Tuber</taxon>
    </lineage>
</organism>